<dbReference type="PANTHER" id="PTHR33164">
    <property type="entry name" value="TRANSCRIPTIONAL REGULATOR, MARR FAMILY"/>
    <property type="match status" value="1"/>
</dbReference>
<dbReference type="InterPro" id="IPR036390">
    <property type="entry name" value="WH_DNA-bd_sf"/>
</dbReference>
<keyword evidence="3" id="KW-1185">Reference proteome</keyword>
<dbReference type="PRINTS" id="PR00598">
    <property type="entry name" value="HTHMARR"/>
</dbReference>
<evidence type="ECO:0000259" key="1">
    <source>
        <dbReference type="PROSITE" id="PS50995"/>
    </source>
</evidence>
<gene>
    <name evidence="2" type="ORF">ACFPFW_17080</name>
</gene>
<accession>A0ABV9Z882</accession>
<dbReference type="SUPFAM" id="SSF46785">
    <property type="entry name" value="Winged helix' DNA-binding domain"/>
    <property type="match status" value="1"/>
</dbReference>
<comment type="caution">
    <text evidence="2">The sequence shown here is derived from an EMBL/GenBank/DDBJ whole genome shotgun (WGS) entry which is preliminary data.</text>
</comment>
<reference evidence="3" key="1">
    <citation type="journal article" date="2019" name="Int. J. Syst. Evol. Microbiol.">
        <title>The Global Catalogue of Microorganisms (GCM) 10K type strain sequencing project: providing services to taxonomists for standard genome sequencing and annotation.</title>
        <authorList>
            <consortium name="The Broad Institute Genomics Platform"/>
            <consortium name="The Broad Institute Genome Sequencing Center for Infectious Disease"/>
            <person name="Wu L."/>
            <person name="Ma J."/>
        </authorList>
    </citation>
    <scope>NUCLEOTIDE SEQUENCE [LARGE SCALE GENOMIC DNA]</scope>
    <source>
        <strain evidence="3">CGMCC 1.16444</strain>
    </source>
</reference>
<dbReference type="Proteomes" id="UP001595796">
    <property type="component" value="Unassembled WGS sequence"/>
</dbReference>
<dbReference type="Gene3D" id="1.10.10.10">
    <property type="entry name" value="Winged helix-like DNA-binding domain superfamily/Winged helix DNA-binding domain"/>
    <property type="match status" value="1"/>
</dbReference>
<evidence type="ECO:0000313" key="2">
    <source>
        <dbReference type="EMBL" id="MFC5069730.1"/>
    </source>
</evidence>
<proteinExistence type="predicted"/>
<dbReference type="EMBL" id="JBHSJF010000008">
    <property type="protein sequence ID" value="MFC5069730.1"/>
    <property type="molecule type" value="Genomic_DNA"/>
</dbReference>
<dbReference type="Pfam" id="PF01047">
    <property type="entry name" value="MarR"/>
    <property type="match status" value="1"/>
</dbReference>
<dbReference type="RefSeq" id="WP_114956255.1">
    <property type="nucleotide sequence ID" value="NZ_JBHSJF010000008.1"/>
</dbReference>
<evidence type="ECO:0000313" key="3">
    <source>
        <dbReference type="Proteomes" id="UP001595796"/>
    </source>
</evidence>
<name>A0ABV9Z882_9HYPH</name>
<sequence length="158" mass="17140">MSKHTRPAEASGHAGTVPFETTLLVRDCCLCLHVQRAARALGRRFDVALKPVGLTNGQFSLLMSLNRPHPPSMAPVAELLAMDRTTLTAALKPLERRGLLTISVDPKDKRGRLLRLTEAGQALLARAVPIWQATHAAVESELPGGDPELLRDDLRALS</sequence>
<organism evidence="2 3">
    <name type="scientific">Flaviflagellibacter deserti</name>
    <dbReference type="NCBI Taxonomy" id="2267266"/>
    <lineage>
        <taxon>Bacteria</taxon>
        <taxon>Pseudomonadati</taxon>
        <taxon>Pseudomonadota</taxon>
        <taxon>Alphaproteobacteria</taxon>
        <taxon>Hyphomicrobiales</taxon>
        <taxon>Flaviflagellibacter</taxon>
    </lineage>
</organism>
<dbReference type="InterPro" id="IPR039422">
    <property type="entry name" value="MarR/SlyA-like"/>
</dbReference>
<dbReference type="InterPro" id="IPR000835">
    <property type="entry name" value="HTH_MarR-typ"/>
</dbReference>
<dbReference type="PROSITE" id="PS50995">
    <property type="entry name" value="HTH_MARR_2"/>
    <property type="match status" value="1"/>
</dbReference>
<dbReference type="SMART" id="SM00347">
    <property type="entry name" value="HTH_MARR"/>
    <property type="match status" value="1"/>
</dbReference>
<dbReference type="InterPro" id="IPR036388">
    <property type="entry name" value="WH-like_DNA-bd_sf"/>
</dbReference>
<feature type="domain" description="HTH marR-type" evidence="1">
    <location>
        <begin position="27"/>
        <end position="158"/>
    </location>
</feature>
<dbReference type="PANTHER" id="PTHR33164:SF105">
    <property type="entry name" value="TRANSCRIPTIONAL REPRESSOR PROTEIN-RELATED"/>
    <property type="match status" value="1"/>
</dbReference>
<protein>
    <submittedName>
        <fullName evidence="2">MarR family winged helix-turn-helix transcriptional regulator</fullName>
    </submittedName>
</protein>